<dbReference type="GO" id="GO:0000287">
    <property type="term" value="F:magnesium ion binding"/>
    <property type="evidence" value="ECO:0007669"/>
    <property type="project" value="UniProtKB-UniRule"/>
</dbReference>
<dbReference type="Pfam" id="PF01693">
    <property type="entry name" value="Cauli_VI"/>
    <property type="match status" value="1"/>
</dbReference>
<evidence type="ECO:0000256" key="7">
    <source>
        <dbReference type="ARBA" id="ARBA00022722"/>
    </source>
</evidence>
<dbReference type="PIRSF" id="PIRSF036852">
    <property type="entry name" value="Ribonuclease_H1_euk"/>
    <property type="match status" value="1"/>
</dbReference>
<dbReference type="PANTHER" id="PTHR10642:SF26">
    <property type="entry name" value="RIBONUCLEASE H1"/>
    <property type="match status" value="1"/>
</dbReference>
<comment type="similarity">
    <text evidence="4 12">Belongs to the RNase H family.</text>
</comment>
<dbReference type="FunFam" id="3.40.970.10:FF:000002">
    <property type="entry name" value="Ribonuclease H"/>
    <property type="match status" value="1"/>
</dbReference>
<evidence type="ECO:0000313" key="14">
    <source>
        <dbReference type="EMBL" id="AOW00463.1"/>
    </source>
</evidence>
<dbReference type="GO" id="GO:0004523">
    <property type="term" value="F:RNA-DNA hybrid ribonuclease activity"/>
    <property type="evidence" value="ECO:0007669"/>
    <property type="project" value="UniProtKB-UniRule"/>
</dbReference>
<dbReference type="CDD" id="cd09280">
    <property type="entry name" value="RNase_HI_eukaryote_like"/>
    <property type="match status" value="1"/>
</dbReference>
<comment type="function">
    <text evidence="3 12">Endonuclease that specifically degrades the RNA of RNA-DNA hybrids.</text>
</comment>
<dbReference type="InterPro" id="IPR036397">
    <property type="entry name" value="RNaseH_sf"/>
</dbReference>
<evidence type="ECO:0000256" key="6">
    <source>
        <dbReference type="ARBA" id="ARBA00017721"/>
    </source>
</evidence>
<comment type="catalytic activity">
    <reaction evidence="1 12">
        <text>Endonucleolytic cleavage to 5'-phosphomonoester.</text>
        <dbReference type="EC" id="3.1.26.4"/>
    </reaction>
</comment>
<dbReference type="InterPro" id="IPR037056">
    <property type="entry name" value="RNase_H1_N_sf"/>
</dbReference>
<evidence type="ECO:0000256" key="2">
    <source>
        <dbReference type="ARBA" id="ARBA00001946"/>
    </source>
</evidence>
<feature type="domain" description="RNase H type-1" evidence="13">
    <location>
        <begin position="125"/>
        <end position="275"/>
    </location>
</feature>
<name>A0A1H6PVX4_YARLL</name>
<dbReference type="InterPro" id="IPR050092">
    <property type="entry name" value="RNase_H"/>
</dbReference>
<dbReference type="PANTHER" id="PTHR10642">
    <property type="entry name" value="RIBONUCLEASE H1"/>
    <property type="match status" value="1"/>
</dbReference>
<dbReference type="Gene3D" id="3.40.970.10">
    <property type="entry name" value="Ribonuclease H1, N-terminal domain"/>
    <property type="match status" value="1"/>
</dbReference>
<evidence type="ECO:0000259" key="13">
    <source>
        <dbReference type="PROSITE" id="PS50879"/>
    </source>
</evidence>
<gene>
    <name evidence="15" type="ORF">B0I71DRAFT_135071</name>
    <name evidence="14" type="ORF">YALI1_A09741g</name>
</gene>
<evidence type="ECO:0000256" key="12">
    <source>
        <dbReference type="PIRNR" id="PIRNR036852"/>
    </source>
</evidence>
<dbReference type="GO" id="GO:0043137">
    <property type="term" value="P:DNA replication, removal of RNA primer"/>
    <property type="evidence" value="ECO:0007669"/>
    <property type="project" value="TreeGrafter"/>
</dbReference>
<keyword evidence="8 12" id="KW-0479">Metal-binding</keyword>
<keyword evidence="9 12" id="KW-0255">Endonuclease</keyword>
<keyword evidence="10 12" id="KW-0378">Hydrolase</keyword>
<proteinExistence type="inferred from homology"/>
<dbReference type="VEuPathDB" id="FungiDB:YALI1_A09741g"/>
<evidence type="ECO:0000256" key="11">
    <source>
        <dbReference type="ARBA" id="ARBA00022842"/>
    </source>
</evidence>
<evidence type="ECO:0000256" key="10">
    <source>
        <dbReference type="ARBA" id="ARBA00022801"/>
    </source>
</evidence>
<evidence type="ECO:0000256" key="5">
    <source>
        <dbReference type="ARBA" id="ARBA00012180"/>
    </source>
</evidence>
<accession>A0A1H6PVX4</accession>
<evidence type="ECO:0000313" key="16">
    <source>
        <dbReference type="Proteomes" id="UP000182444"/>
    </source>
</evidence>
<evidence type="ECO:0000256" key="9">
    <source>
        <dbReference type="ARBA" id="ARBA00022759"/>
    </source>
</evidence>
<dbReference type="EMBL" id="KZ859055">
    <property type="protein sequence ID" value="RDW23992.1"/>
    <property type="molecule type" value="Genomic_DNA"/>
</dbReference>
<evidence type="ECO:0000256" key="4">
    <source>
        <dbReference type="ARBA" id="ARBA00005300"/>
    </source>
</evidence>
<reference evidence="14 16" key="1">
    <citation type="journal article" date="2016" name="PLoS ONE">
        <title>Sequence Assembly of Yarrowia lipolytica Strain W29/CLIB89 Shows Transposable Element Diversity.</title>
        <authorList>
            <person name="Magnan C."/>
            <person name="Yu J."/>
            <person name="Chang I."/>
            <person name="Jahn E."/>
            <person name="Kanomata Y."/>
            <person name="Wu J."/>
            <person name="Zeller M."/>
            <person name="Oakes M."/>
            <person name="Baldi P."/>
            <person name="Sandmeyer S."/>
        </authorList>
    </citation>
    <scope>NUCLEOTIDE SEQUENCE [LARGE SCALE GENOMIC DNA]</scope>
    <source>
        <strain evidence="14">CLIB89</strain>
        <strain evidence="16">CLIB89(W29)</strain>
    </source>
</reference>
<dbReference type="EC" id="3.1.26.4" evidence="5 12"/>
<dbReference type="VEuPathDB" id="FungiDB:YALI0_A09878g"/>
<dbReference type="Pfam" id="PF00075">
    <property type="entry name" value="RNase_H"/>
    <property type="match status" value="1"/>
</dbReference>
<dbReference type="InterPro" id="IPR002156">
    <property type="entry name" value="RNaseH_domain"/>
</dbReference>
<dbReference type="SUPFAM" id="SSF53098">
    <property type="entry name" value="Ribonuclease H-like"/>
    <property type="match status" value="1"/>
</dbReference>
<reference evidence="15 17" key="2">
    <citation type="submission" date="2018-07" db="EMBL/GenBank/DDBJ databases">
        <title>Draft Genome Assemblies for Five Robust Yarrowia lipolytica Strains Exhibiting High Lipid Production and Pentose Sugar Utilization and Sugar Alcohol Secretion from Undetoxified Lignocellulosic Biomass Hydrolysates.</title>
        <authorList>
            <consortium name="DOE Joint Genome Institute"/>
            <person name="Walker C."/>
            <person name="Ryu S."/>
            <person name="Na H."/>
            <person name="Zane M."/>
            <person name="LaButti K."/>
            <person name="Lipzen A."/>
            <person name="Haridas S."/>
            <person name="Barry K."/>
            <person name="Grigoriev I.V."/>
            <person name="Quarterman J."/>
            <person name="Slininger P."/>
            <person name="Dien B."/>
            <person name="Trinh C.T."/>
        </authorList>
    </citation>
    <scope>NUCLEOTIDE SEQUENCE [LARGE SCALE GENOMIC DNA]</scope>
    <source>
        <strain evidence="15 17">YB392</strain>
    </source>
</reference>
<dbReference type="eggNOG" id="KOG3752">
    <property type="taxonomic scope" value="Eukaryota"/>
</dbReference>
<dbReference type="Proteomes" id="UP000256601">
    <property type="component" value="Unassembled WGS sequence"/>
</dbReference>
<dbReference type="EMBL" id="CP017553">
    <property type="protein sequence ID" value="AOW00463.1"/>
    <property type="molecule type" value="Genomic_DNA"/>
</dbReference>
<evidence type="ECO:0000313" key="17">
    <source>
        <dbReference type="Proteomes" id="UP000256601"/>
    </source>
</evidence>
<dbReference type="GO" id="GO:0003676">
    <property type="term" value="F:nucleic acid binding"/>
    <property type="evidence" value="ECO:0007669"/>
    <property type="project" value="UniProtKB-UniRule"/>
</dbReference>
<dbReference type="PROSITE" id="PS50879">
    <property type="entry name" value="RNASE_H_1"/>
    <property type="match status" value="1"/>
</dbReference>
<dbReference type="SUPFAM" id="SSF55658">
    <property type="entry name" value="L9 N-domain-like"/>
    <property type="match status" value="1"/>
</dbReference>
<dbReference type="InterPro" id="IPR011320">
    <property type="entry name" value="RNase_H1_N"/>
</dbReference>
<dbReference type="OMA" id="ELWYGLY"/>
<dbReference type="InterPro" id="IPR012337">
    <property type="entry name" value="RNaseH-like_sf"/>
</dbReference>
<dbReference type="Gene3D" id="3.30.420.10">
    <property type="entry name" value="Ribonuclease H-like superfamily/Ribonuclease H"/>
    <property type="match status" value="1"/>
</dbReference>
<organism evidence="14 16">
    <name type="scientific">Yarrowia lipolytica</name>
    <name type="common">Candida lipolytica</name>
    <dbReference type="NCBI Taxonomy" id="4952"/>
    <lineage>
        <taxon>Eukaryota</taxon>
        <taxon>Fungi</taxon>
        <taxon>Dikarya</taxon>
        <taxon>Ascomycota</taxon>
        <taxon>Saccharomycotina</taxon>
        <taxon>Dipodascomycetes</taxon>
        <taxon>Dipodascales</taxon>
        <taxon>Dipodascales incertae sedis</taxon>
        <taxon>Yarrowia</taxon>
    </lineage>
</organism>
<protein>
    <recommendedName>
        <fullName evidence="6 12">Ribonuclease H</fullName>
        <shortName evidence="12">RNase H</shortName>
        <ecNumber evidence="5 12">3.1.26.4</ecNumber>
    </recommendedName>
</protein>
<evidence type="ECO:0000256" key="1">
    <source>
        <dbReference type="ARBA" id="ARBA00000077"/>
    </source>
</evidence>
<evidence type="ECO:0000313" key="15">
    <source>
        <dbReference type="EMBL" id="RDW23992.1"/>
    </source>
</evidence>
<dbReference type="Proteomes" id="UP000182444">
    <property type="component" value="Chromosome 1A"/>
</dbReference>
<comment type="cofactor">
    <cofactor evidence="2 12">
        <name>Mg(2+)</name>
        <dbReference type="ChEBI" id="CHEBI:18420"/>
    </cofactor>
</comment>
<sequence length="276" mass="30209">MRQSPWILLQQYRLLTVLKMTKKNGPKQAFYAVQKGRKPGIYTSWSEVSPLVDGFSGSAYQKFTNRPAAEAFLRQNGYGIRSSTSSSKVTKPGTIAASAQRLSDTSVPVQTAYVGGITAIVLGGADHPIPVYTDGASRNNQSSNAKAGYGIFFGNGSEDNVSKPLAGMQQTNQRAELTAIYEACKIIKDRNDRRYYDIRTDSQYSISCLKEWGMNWERNGWKNSKGADVSNQDIIKPARNLLISLGDRVRLTKVKGHSSDPGNDAADALAVRGAEM</sequence>
<keyword evidence="7 12" id="KW-0540">Nuclease</keyword>
<dbReference type="AlphaFoldDB" id="A0A1H6PVX4"/>
<dbReference type="InterPro" id="IPR009027">
    <property type="entry name" value="Ribosomal_bL9/RNase_H1_N"/>
</dbReference>
<evidence type="ECO:0000256" key="3">
    <source>
        <dbReference type="ARBA" id="ARBA00004065"/>
    </source>
</evidence>
<keyword evidence="11 12" id="KW-0460">Magnesium</keyword>
<evidence type="ECO:0000256" key="8">
    <source>
        <dbReference type="ARBA" id="ARBA00022723"/>
    </source>
</evidence>
<dbReference type="InterPro" id="IPR017067">
    <property type="entry name" value="RNase_H1_euk"/>
</dbReference>